<proteinExistence type="predicted"/>
<dbReference type="Gene3D" id="3.40.50.150">
    <property type="entry name" value="Vaccinia Virus protein VP39"/>
    <property type="match status" value="1"/>
</dbReference>
<organism evidence="2 3">
    <name type="scientific">Lentzea pudingi</name>
    <dbReference type="NCBI Taxonomy" id="1789439"/>
    <lineage>
        <taxon>Bacteria</taxon>
        <taxon>Bacillati</taxon>
        <taxon>Actinomycetota</taxon>
        <taxon>Actinomycetes</taxon>
        <taxon>Pseudonocardiales</taxon>
        <taxon>Pseudonocardiaceae</taxon>
        <taxon>Lentzea</taxon>
    </lineage>
</organism>
<keyword evidence="2" id="KW-0489">Methyltransferase</keyword>
<dbReference type="InterPro" id="IPR025714">
    <property type="entry name" value="Methyltranfer_dom"/>
</dbReference>
<keyword evidence="3" id="KW-1185">Reference proteome</keyword>
<dbReference type="InterPro" id="IPR029063">
    <property type="entry name" value="SAM-dependent_MTases_sf"/>
</dbReference>
<dbReference type="CDD" id="cd02440">
    <property type="entry name" value="AdoMet_MTases"/>
    <property type="match status" value="1"/>
</dbReference>
<evidence type="ECO:0000313" key="2">
    <source>
        <dbReference type="EMBL" id="GGM78553.1"/>
    </source>
</evidence>
<accession>A0ABQ2HF66</accession>
<reference evidence="3" key="1">
    <citation type="journal article" date="2019" name="Int. J. Syst. Evol. Microbiol.">
        <title>The Global Catalogue of Microorganisms (GCM) 10K type strain sequencing project: providing services to taxonomists for standard genome sequencing and annotation.</title>
        <authorList>
            <consortium name="The Broad Institute Genomics Platform"/>
            <consortium name="The Broad Institute Genome Sequencing Center for Infectious Disease"/>
            <person name="Wu L."/>
            <person name="Ma J."/>
        </authorList>
    </citation>
    <scope>NUCLEOTIDE SEQUENCE [LARGE SCALE GENOMIC DNA]</scope>
    <source>
        <strain evidence="3">CGMCC 4.7319</strain>
    </source>
</reference>
<dbReference type="Proteomes" id="UP000597656">
    <property type="component" value="Unassembled WGS sequence"/>
</dbReference>
<evidence type="ECO:0000313" key="3">
    <source>
        <dbReference type="Proteomes" id="UP000597656"/>
    </source>
</evidence>
<sequence length="252" mass="27765">MMTPPKITPLYEDVTFHGPLSEERAARLIRSLLPLDDAHVVDLGCGWAEFLLRTLEAAPTATGTGVDRNAVDIAHAQANADTRGLTARVSFQVADVTEWQPARQADALIVNGATQVFGGDPLDHTVNALTAAKQLLRPGGRFLLGEGFWEREPTDAHLAAMPIPRGQYVSLADLVDLALSHGFRPLAVEQASLDEWDIFENAHGLAWERWLRANPTSEHAEEIRSRADRQRNIRLRGWRGTMGLAYLILQAP</sequence>
<dbReference type="GO" id="GO:0008168">
    <property type="term" value="F:methyltransferase activity"/>
    <property type="evidence" value="ECO:0007669"/>
    <property type="project" value="UniProtKB-KW"/>
</dbReference>
<dbReference type="Pfam" id="PF13847">
    <property type="entry name" value="Methyltransf_31"/>
    <property type="match status" value="1"/>
</dbReference>
<feature type="domain" description="Methyltransferase" evidence="1">
    <location>
        <begin position="37"/>
        <end position="145"/>
    </location>
</feature>
<dbReference type="SUPFAM" id="SSF53335">
    <property type="entry name" value="S-adenosyl-L-methionine-dependent methyltransferases"/>
    <property type="match status" value="1"/>
</dbReference>
<dbReference type="EMBL" id="BMNC01000002">
    <property type="protein sequence ID" value="GGM78553.1"/>
    <property type="molecule type" value="Genomic_DNA"/>
</dbReference>
<protein>
    <submittedName>
        <fullName evidence="2">SAM-dependent methyltransferase</fullName>
    </submittedName>
</protein>
<comment type="caution">
    <text evidence="2">The sequence shown here is derived from an EMBL/GenBank/DDBJ whole genome shotgun (WGS) entry which is preliminary data.</text>
</comment>
<gene>
    <name evidence="2" type="ORF">GCM10011609_12870</name>
</gene>
<dbReference type="GO" id="GO:0032259">
    <property type="term" value="P:methylation"/>
    <property type="evidence" value="ECO:0007669"/>
    <property type="project" value="UniProtKB-KW"/>
</dbReference>
<keyword evidence="2" id="KW-0808">Transferase</keyword>
<name>A0ABQ2HF66_9PSEU</name>
<evidence type="ECO:0000259" key="1">
    <source>
        <dbReference type="Pfam" id="PF13847"/>
    </source>
</evidence>